<reference evidence="1" key="1">
    <citation type="journal article" date="2022" name="Front. Genet.">
        <title>Chromosome-Scale Assembly of the Dendrobium nobile Genome Provides Insights Into the Molecular Mechanism of the Biosynthesis of the Medicinal Active Ingredient of Dendrobium.</title>
        <authorList>
            <person name="Xu Q."/>
            <person name="Niu S.-C."/>
            <person name="Li K.-L."/>
            <person name="Zheng P.-J."/>
            <person name="Zhang X.-J."/>
            <person name="Jia Y."/>
            <person name="Liu Y."/>
            <person name="Niu Y.-X."/>
            <person name="Yu L.-H."/>
            <person name="Chen D.-F."/>
            <person name="Zhang G.-Q."/>
        </authorList>
    </citation>
    <scope>NUCLEOTIDE SEQUENCE</scope>
    <source>
        <tissue evidence="1">Leaf</tissue>
    </source>
</reference>
<evidence type="ECO:0000313" key="2">
    <source>
        <dbReference type="Proteomes" id="UP000829196"/>
    </source>
</evidence>
<dbReference type="Proteomes" id="UP000829196">
    <property type="component" value="Unassembled WGS sequence"/>
</dbReference>
<proteinExistence type="predicted"/>
<comment type="caution">
    <text evidence="1">The sequence shown here is derived from an EMBL/GenBank/DDBJ whole genome shotgun (WGS) entry which is preliminary data.</text>
</comment>
<keyword evidence="2" id="KW-1185">Reference proteome</keyword>
<accession>A0A8T3AJU9</accession>
<protein>
    <submittedName>
        <fullName evidence="1">Uncharacterized protein</fullName>
    </submittedName>
</protein>
<dbReference type="EMBL" id="JAGYWB010000016">
    <property type="protein sequence ID" value="KAI0496294.1"/>
    <property type="molecule type" value="Genomic_DNA"/>
</dbReference>
<dbReference type="AlphaFoldDB" id="A0A8T3AJU9"/>
<organism evidence="1 2">
    <name type="scientific">Dendrobium nobile</name>
    <name type="common">Orchid</name>
    <dbReference type="NCBI Taxonomy" id="94219"/>
    <lineage>
        <taxon>Eukaryota</taxon>
        <taxon>Viridiplantae</taxon>
        <taxon>Streptophyta</taxon>
        <taxon>Embryophyta</taxon>
        <taxon>Tracheophyta</taxon>
        <taxon>Spermatophyta</taxon>
        <taxon>Magnoliopsida</taxon>
        <taxon>Liliopsida</taxon>
        <taxon>Asparagales</taxon>
        <taxon>Orchidaceae</taxon>
        <taxon>Epidendroideae</taxon>
        <taxon>Malaxideae</taxon>
        <taxon>Dendrobiinae</taxon>
        <taxon>Dendrobium</taxon>
    </lineage>
</organism>
<gene>
    <name evidence="1" type="ORF">KFK09_022608</name>
</gene>
<sequence>MRVLTRVHDIHLNHGCPIHKETPEECERNNKASFQSITNHATDEVEEDI</sequence>
<name>A0A8T3AJU9_DENNO</name>
<evidence type="ECO:0000313" key="1">
    <source>
        <dbReference type="EMBL" id="KAI0496294.1"/>
    </source>
</evidence>